<gene>
    <name evidence="12" type="ORF">OKIOD_LOCUS13136</name>
</gene>
<accession>A0ABN7SX44</accession>
<keyword evidence="3 11" id="KW-0894">Sodium channel</keyword>
<keyword evidence="7 11" id="KW-0406">Ion transport</keyword>
<dbReference type="Pfam" id="PF00858">
    <property type="entry name" value="ASC"/>
    <property type="match status" value="1"/>
</dbReference>
<evidence type="ECO:0000256" key="10">
    <source>
        <dbReference type="ARBA" id="ARBA00023303"/>
    </source>
</evidence>
<evidence type="ECO:0000256" key="11">
    <source>
        <dbReference type="RuleBase" id="RU000679"/>
    </source>
</evidence>
<dbReference type="EMBL" id="OU015567">
    <property type="protein sequence ID" value="CAG5109902.1"/>
    <property type="molecule type" value="Genomic_DNA"/>
</dbReference>
<evidence type="ECO:0000256" key="9">
    <source>
        <dbReference type="ARBA" id="ARBA00023201"/>
    </source>
</evidence>
<proteinExistence type="inferred from homology"/>
<protein>
    <submittedName>
        <fullName evidence="12">Oidioi.mRNA.OKI2018_I69.chr2.g4371.t1.cds</fullName>
    </submittedName>
</protein>
<name>A0ABN7SX44_OIKDI</name>
<evidence type="ECO:0000313" key="12">
    <source>
        <dbReference type="EMBL" id="CAG5109902.1"/>
    </source>
</evidence>
<evidence type="ECO:0000256" key="1">
    <source>
        <dbReference type="ARBA" id="ARBA00004141"/>
    </source>
</evidence>
<keyword evidence="8" id="KW-0472">Membrane</keyword>
<keyword evidence="6" id="KW-0915">Sodium</keyword>
<keyword evidence="4 11" id="KW-0812">Transmembrane</keyword>
<evidence type="ECO:0000256" key="7">
    <source>
        <dbReference type="ARBA" id="ARBA00023065"/>
    </source>
</evidence>
<dbReference type="Proteomes" id="UP001158576">
    <property type="component" value="Chromosome 2"/>
</dbReference>
<dbReference type="PANTHER" id="PTHR11690:SF300">
    <property type="entry name" value="PICKPOCKET PROTEIN 19"/>
    <property type="match status" value="1"/>
</dbReference>
<organism evidence="12 13">
    <name type="scientific">Oikopleura dioica</name>
    <name type="common">Tunicate</name>
    <dbReference type="NCBI Taxonomy" id="34765"/>
    <lineage>
        <taxon>Eukaryota</taxon>
        <taxon>Metazoa</taxon>
        <taxon>Chordata</taxon>
        <taxon>Tunicata</taxon>
        <taxon>Appendicularia</taxon>
        <taxon>Copelata</taxon>
        <taxon>Oikopleuridae</taxon>
        <taxon>Oikopleura</taxon>
    </lineage>
</organism>
<keyword evidence="10 11" id="KW-0407">Ion channel</keyword>
<keyword evidence="5" id="KW-1133">Transmembrane helix</keyword>
<evidence type="ECO:0000256" key="3">
    <source>
        <dbReference type="ARBA" id="ARBA00022461"/>
    </source>
</evidence>
<dbReference type="PANTHER" id="PTHR11690">
    <property type="entry name" value="AMILORIDE-SENSITIVE SODIUM CHANNEL-RELATED"/>
    <property type="match status" value="1"/>
</dbReference>
<sequence>MSKMNMTNIYICLNSQHSMWRIKEFYSEYPHLYHLIPALYGNMQDQVIEGEKMDVSRVLAELSHISLYEFLDKTAAEIIPLRCRFNMKNCPLPQMKTTRYGKCLFYNLESFGEITIAGPQSGLVFYGAYNKSDQTTGALQFVDGLSIFYGDGDEELMLMKQRTTALPDLLSQISLFRHEYEMKSESCATKDLYFYRTYSYEKCQIFFTFNYQNCGDCPKDCEYKNYVRSVEYAKYHQPIHKTLEGFRSQEGSKGIDVAAFQVFFPTLTSTVHKEEEDYTAQQFFSELGGAAGLVLGISLISIIRMIDYSISLTVERIISAQNMILETFQTDGKKVSSQSTQVEPLYIPTSAINEDKGSKIFSLNYLI</sequence>
<comment type="subcellular location">
    <subcellularLocation>
        <location evidence="1">Membrane</location>
        <topology evidence="1">Multi-pass membrane protein</topology>
    </subcellularLocation>
</comment>
<keyword evidence="13" id="KW-1185">Reference proteome</keyword>
<dbReference type="Gene3D" id="1.10.287.770">
    <property type="entry name" value="YojJ-like"/>
    <property type="match status" value="1"/>
</dbReference>
<evidence type="ECO:0000256" key="8">
    <source>
        <dbReference type="ARBA" id="ARBA00023136"/>
    </source>
</evidence>
<evidence type="ECO:0000256" key="5">
    <source>
        <dbReference type="ARBA" id="ARBA00022989"/>
    </source>
</evidence>
<dbReference type="InterPro" id="IPR001873">
    <property type="entry name" value="ENaC"/>
</dbReference>
<comment type="similarity">
    <text evidence="11">Belongs to the amiloride-sensitive sodium channel (TC 1.A.6) family.</text>
</comment>
<evidence type="ECO:0000256" key="2">
    <source>
        <dbReference type="ARBA" id="ARBA00022448"/>
    </source>
</evidence>
<evidence type="ECO:0000313" key="13">
    <source>
        <dbReference type="Proteomes" id="UP001158576"/>
    </source>
</evidence>
<evidence type="ECO:0000256" key="6">
    <source>
        <dbReference type="ARBA" id="ARBA00023053"/>
    </source>
</evidence>
<evidence type="ECO:0000256" key="4">
    <source>
        <dbReference type="ARBA" id="ARBA00022692"/>
    </source>
</evidence>
<reference evidence="12 13" key="1">
    <citation type="submission" date="2021-04" db="EMBL/GenBank/DDBJ databases">
        <authorList>
            <person name="Bliznina A."/>
        </authorList>
    </citation>
    <scope>NUCLEOTIDE SEQUENCE [LARGE SCALE GENOMIC DNA]</scope>
</reference>
<keyword evidence="9 11" id="KW-0739">Sodium transport</keyword>
<keyword evidence="2 11" id="KW-0813">Transport</keyword>